<evidence type="ECO:0000313" key="1">
    <source>
        <dbReference type="EMBL" id="NML12206.1"/>
    </source>
</evidence>
<dbReference type="SUPFAM" id="SSF53474">
    <property type="entry name" value="alpha/beta-Hydrolases"/>
    <property type="match status" value="1"/>
</dbReference>
<evidence type="ECO:0008006" key="3">
    <source>
        <dbReference type="Google" id="ProtNLM"/>
    </source>
</evidence>
<proteinExistence type="predicted"/>
<sequence>MKPPIEISIDVTDAAVLGTPAQTAVSVFLPDGPLCDPPVVCFAFPGGGYSRRYYAFDLPHASGGGEAGFHCDRGWIFVACDHLGFGDSTIPEGNALNLDNAAAANHATVRAVMARLEDGTLADGLPPVTNATVLGIGQSMGGCFTVVAQGNWRTFDGIGVLGYSAIHTIVPTRPGSPQMPWPWISRRSSLDAPHILNDYVPPAMTASGEHPFQWSFHYDDEPADIVALDMAAAAGATDPLPDWRSATTPPCGIYMVAPGAVAQEAAAVRVPVLIAAGERDVVPDPWAEPKAYKSATDITVYVCSRMAHMHNFAHTRALLWQKIHDWGSSVAALRALTASSTIGA</sequence>
<protein>
    <recommendedName>
        <fullName evidence="3">Alpha/beta hydrolase</fullName>
    </recommendedName>
</protein>
<name>A0A7X9ZV24_9SPHN</name>
<comment type="caution">
    <text evidence="1">The sequence shown here is derived from an EMBL/GenBank/DDBJ whole genome shotgun (WGS) entry which is preliminary data.</text>
</comment>
<organism evidence="1 2">
    <name type="scientific">Sphingobium psychrophilum</name>
    <dbReference type="NCBI Taxonomy" id="2728834"/>
    <lineage>
        <taxon>Bacteria</taxon>
        <taxon>Pseudomonadati</taxon>
        <taxon>Pseudomonadota</taxon>
        <taxon>Alphaproteobacteria</taxon>
        <taxon>Sphingomonadales</taxon>
        <taxon>Sphingomonadaceae</taxon>
        <taxon>Sphingobium</taxon>
    </lineage>
</organism>
<dbReference type="Proteomes" id="UP000519023">
    <property type="component" value="Unassembled WGS sequence"/>
</dbReference>
<dbReference type="Gene3D" id="3.40.50.1820">
    <property type="entry name" value="alpha/beta hydrolase"/>
    <property type="match status" value="1"/>
</dbReference>
<gene>
    <name evidence="1" type="ORF">HHL08_19015</name>
</gene>
<dbReference type="EMBL" id="JABBFV010000017">
    <property type="protein sequence ID" value="NML12206.1"/>
    <property type="molecule type" value="Genomic_DNA"/>
</dbReference>
<evidence type="ECO:0000313" key="2">
    <source>
        <dbReference type="Proteomes" id="UP000519023"/>
    </source>
</evidence>
<dbReference type="AlphaFoldDB" id="A0A7X9ZV24"/>
<dbReference type="RefSeq" id="WP_169574606.1">
    <property type="nucleotide sequence ID" value="NZ_JABBFV010000017.1"/>
</dbReference>
<reference evidence="1 2" key="1">
    <citation type="submission" date="2020-04" db="EMBL/GenBank/DDBJ databases">
        <title>Sphingobium sp. AR-3-1 isolated from Arctic soil.</title>
        <authorList>
            <person name="Dahal R.H."/>
            <person name="Chaudhary D.K."/>
        </authorList>
    </citation>
    <scope>NUCLEOTIDE SEQUENCE [LARGE SCALE GENOMIC DNA]</scope>
    <source>
        <strain evidence="1 2">AR-3-1</strain>
    </source>
</reference>
<accession>A0A7X9ZV24</accession>
<dbReference type="InterPro" id="IPR029058">
    <property type="entry name" value="AB_hydrolase_fold"/>
</dbReference>
<keyword evidence="2" id="KW-1185">Reference proteome</keyword>